<accession>A0ACA9SPF1</accession>
<feature type="non-terminal residue" evidence="1">
    <location>
        <position position="58"/>
    </location>
</feature>
<evidence type="ECO:0000313" key="2">
    <source>
        <dbReference type="Proteomes" id="UP000789920"/>
    </source>
</evidence>
<proteinExistence type="predicted"/>
<organism evidence="1 2">
    <name type="scientific">Racocetra persica</name>
    <dbReference type="NCBI Taxonomy" id="160502"/>
    <lineage>
        <taxon>Eukaryota</taxon>
        <taxon>Fungi</taxon>
        <taxon>Fungi incertae sedis</taxon>
        <taxon>Mucoromycota</taxon>
        <taxon>Glomeromycotina</taxon>
        <taxon>Glomeromycetes</taxon>
        <taxon>Diversisporales</taxon>
        <taxon>Gigasporaceae</taxon>
        <taxon>Racocetra</taxon>
    </lineage>
</organism>
<evidence type="ECO:0000313" key="1">
    <source>
        <dbReference type="EMBL" id="CAG8845524.1"/>
    </source>
</evidence>
<gene>
    <name evidence="1" type="ORF">RPERSI_LOCUS33706</name>
</gene>
<keyword evidence="2" id="KW-1185">Reference proteome</keyword>
<name>A0ACA9SPF1_9GLOM</name>
<feature type="non-terminal residue" evidence="1">
    <location>
        <position position="1"/>
    </location>
</feature>
<reference evidence="1" key="1">
    <citation type="submission" date="2021-06" db="EMBL/GenBank/DDBJ databases">
        <authorList>
            <person name="Kallberg Y."/>
            <person name="Tangrot J."/>
            <person name="Rosling A."/>
        </authorList>
    </citation>
    <scope>NUCLEOTIDE SEQUENCE</scope>
    <source>
        <strain evidence="1">MA461A</strain>
    </source>
</reference>
<protein>
    <submittedName>
        <fullName evidence="1">18880_t:CDS:1</fullName>
    </submittedName>
</protein>
<dbReference type="Proteomes" id="UP000789920">
    <property type="component" value="Unassembled WGS sequence"/>
</dbReference>
<dbReference type="EMBL" id="CAJVQC010147113">
    <property type="protein sequence ID" value="CAG8845524.1"/>
    <property type="molecule type" value="Genomic_DNA"/>
</dbReference>
<sequence>SNWASTSKQNIKICNEKEFVEIIKEFFEYDNDNDQINLIDINADTFDLSELIGKNVSI</sequence>
<comment type="caution">
    <text evidence="1">The sequence shown here is derived from an EMBL/GenBank/DDBJ whole genome shotgun (WGS) entry which is preliminary data.</text>
</comment>